<keyword evidence="5 6" id="KW-0269">Exonuclease</keyword>
<organism evidence="8 9">
    <name type="scientific">Oceaniradius stylonematis</name>
    <dbReference type="NCBI Taxonomy" id="2184161"/>
    <lineage>
        <taxon>Bacteria</taxon>
        <taxon>Pseudomonadati</taxon>
        <taxon>Pseudomonadota</taxon>
        <taxon>Alphaproteobacteria</taxon>
        <taxon>Hyphomicrobiales</taxon>
        <taxon>Ahrensiaceae</taxon>
        <taxon>Oceaniradius</taxon>
    </lineage>
</organism>
<dbReference type="GO" id="GO:0003676">
    <property type="term" value="F:nucleic acid binding"/>
    <property type="evidence" value="ECO:0007669"/>
    <property type="project" value="InterPro"/>
</dbReference>
<evidence type="ECO:0000313" key="9">
    <source>
        <dbReference type="Proteomes" id="UP000246132"/>
    </source>
</evidence>
<dbReference type="GO" id="GO:0005737">
    <property type="term" value="C:cytoplasm"/>
    <property type="evidence" value="ECO:0007669"/>
    <property type="project" value="UniProtKB-SubCell"/>
</dbReference>
<proteinExistence type="inferred from homology"/>
<evidence type="ECO:0000256" key="5">
    <source>
        <dbReference type="ARBA" id="ARBA00022839"/>
    </source>
</evidence>
<comment type="similarity">
    <text evidence="6">Belongs to the RNase D family.</text>
</comment>
<evidence type="ECO:0000256" key="4">
    <source>
        <dbReference type="ARBA" id="ARBA00022801"/>
    </source>
</evidence>
<keyword evidence="1 6" id="KW-0963">Cytoplasm</keyword>
<dbReference type="PANTHER" id="PTHR47649:SF1">
    <property type="entry name" value="RIBONUCLEASE D"/>
    <property type="match status" value="1"/>
</dbReference>
<dbReference type="OrthoDB" id="9800549at2"/>
<dbReference type="HAMAP" id="MF_01899">
    <property type="entry name" value="RNase_D"/>
    <property type="match status" value="1"/>
</dbReference>
<evidence type="ECO:0000256" key="1">
    <source>
        <dbReference type="ARBA" id="ARBA00022490"/>
    </source>
</evidence>
<dbReference type="SMART" id="SM00341">
    <property type="entry name" value="HRDC"/>
    <property type="match status" value="1"/>
</dbReference>
<comment type="catalytic activity">
    <reaction evidence="6">
        <text>Exonucleolytic cleavage that removes extra residues from the 3'-terminus of tRNA to produce 5'-mononucleotides.</text>
        <dbReference type="EC" id="3.1.13.5"/>
    </reaction>
</comment>
<comment type="function">
    <text evidence="6">Exonuclease involved in the 3' processing of various precursor tRNAs. Initiates hydrolysis at the 3'-terminus of an RNA molecule and releases 5'-mononucleotides.</text>
</comment>
<dbReference type="AlphaFoldDB" id="A0A3A8AA74"/>
<comment type="caution">
    <text evidence="8">The sequence shown here is derived from an EMBL/GenBank/DDBJ whole genome shotgun (WGS) entry which is preliminary data.</text>
</comment>
<dbReference type="SUPFAM" id="SSF47819">
    <property type="entry name" value="HRDC-like"/>
    <property type="match status" value="2"/>
</dbReference>
<evidence type="ECO:0000256" key="2">
    <source>
        <dbReference type="ARBA" id="ARBA00022694"/>
    </source>
</evidence>
<feature type="domain" description="HRDC" evidence="7">
    <location>
        <begin position="216"/>
        <end position="297"/>
    </location>
</feature>
<dbReference type="InterPro" id="IPR010997">
    <property type="entry name" value="HRDC-like_sf"/>
</dbReference>
<dbReference type="InterPro" id="IPR044876">
    <property type="entry name" value="HRDC_dom_sf"/>
</dbReference>
<dbReference type="GO" id="GO:0008408">
    <property type="term" value="F:3'-5' exonuclease activity"/>
    <property type="evidence" value="ECO:0007669"/>
    <property type="project" value="InterPro"/>
</dbReference>
<dbReference type="Gene3D" id="1.10.150.80">
    <property type="entry name" value="HRDC domain"/>
    <property type="match status" value="1"/>
</dbReference>
<comment type="subcellular location">
    <subcellularLocation>
        <location evidence="6">Cytoplasm</location>
    </subcellularLocation>
</comment>
<dbReference type="InterPro" id="IPR002562">
    <property type="entry name" value="3'-5'_exonuclease_dom"/>
</dbReference>
<name>A0A3A8AA74_9HYPH</name>
<dbReference type="EMBL" id="QFWV02000007">
    <property type="protein sequence ID" value="RKF06258.1"/>
    <property type="molecule type" value="Genomic_DNA"/>
</dbReference>
<evidence type="ECO:0000256" key="6">
    <source>
        <dbReference type="HAMAP-Rule" id="MF_01899"/>
    </source>
</evidence>
<dbReference type="InterPro" id="IPR002121">
    <property type="entry name" value="HRDC_dom"/>
</dbReference>
<dbReference type="InterPro" id="IPR036397">
    <property type="entry name" value="RNaseH_sf"/>
</dbReference>
<dbReference type="Proteomes" id="UP000246132">
    <property type="component" value="Unassembled WGS sequence"/>
</dbReference>
<gene>
    <name evidence="6 8" type="primary">rnd</name>
    <name evidence="8" type="ORF">DEM25_011505</name>
</gene>
<dbReference type="InterPro" id="IPR051086">
    <property type="entry name" value="RNase_D-like"/>
</dbReference>
<evidence type="ECO:0000256" key="3">
    <source>
        <dbReference type="ARBA" id="ARBA00022722"/>
    </source>
</evidence>
<dbReference type="Gene3D" id="3.30.420.10">
    <property type="entry name" value="Ribonuclease H-like superfamily/Ribonuclease H"/>
    <property type="match status" value="1"/>
</dbReference>
<protein>
    <recommendedName>
        <fullName evidence="6">Ribonuclease D</fullName>
        <shortName evidence="6">RNase D</shortName>
        <ecNumber evidence="6">3.1.13.5</ecNumber>
    </recommendedName>
</protein>
<sequence length="401" mass="44713">MRDTHESAPEPIGTTAALEAVCARMAAHDYITIDTEFVRETTFWPVLCLIQVASDDEAVLIDPMADDIDLAPLFALLGDESVIKVFHAARQDIEIFVNLSGHVPHPIFDTQVAAMVLGFGDAIAYDQLVKRVSGAHIDKTSRFTDWALRPLSDKQLHYALADVTHLRDVYKRLTEMLEERGRAHWVAEEMAVLTSPDTYDIKPEDAWRRLKMRVRKPADLAVMQRLAAWRERQARERNVPRNRVLKDDAIYEAAQQQPRDARALSRLRTIHKGIERSAAGAAILDAVAEVAALDREDLPKVPRPPNSPEGAGAAADLLKVLLKLTAEQHNVAQRVIATSDHLDQIASHGENADVPAMHGWRRELFGSEALRLLSGEISLGFSDRRITTVDLTADRQSPDPH</sequence>
<dbReference type="SMART" id="SM00474">
    <property type="entry name" value="35EXOc"/>
    <property type="match status" value="1"/>
</dbReference>
<dbReference type="EC" id="3.1.13.5" evidence="6"/>
<dbReference type="InterPro" id="IPR012337">
    <property type="entry name" value="RNaseH-like_sf"/>
</dbReference>
<dbReference type="NCBIfam" id="TIGR01388">
    <property type="entry name" value="rnd"/>
    <property type="match status" value="1"/>
</dbReference>
<evidence type="ECO:0000259" key="7">
    <source>
        <dbReference type="PROSITE" id="PS50967"/>
    </source>
</evidence>
<dbReference type="PANTHER" id="PTHR47649">
    <property type="entry name" value="RIBONUCLEASE D"/>
    <property type="match status" value="1"/>
</dbReference>
<dbReference type="GO" id="GO:0033890">
    <property type="term" value="F:ribonuclease D activity"/>
    <property type="evidence" value="ECO:0007669"/>
    <property type="project" value="UniProtKB-UniRule"/>
</dbReference>
<dbReference type="GO" id="GO:0000166">
    <property type="term" value="F:nucleotide binding"/>
    <property type="evidence" value="ECO:0007669"/>
    <property type="project" value="InterPro"/>
</dbReference>
<dbReference type="Pfam" id="PF00570">
    <property type="entry name" value="HRDC"/>
    <property type="match status" value="1"/>
</dbReference>
<reference evidence="8 9" key="1">
    <citation type="journal article" date="2018" name="Int. J. Syst. Bacteriol.">
        <title>Oceaniradius stylonemae gen. nov., sp. nov., isolated from a red alga, Stylonema cornu-cervi.</title>
        <authorList>
            <person name="Jeong S."/>
        </authorList>
    </citation>
    <scope>NUCLEOTIDE SEQUENCE [LARGE SCALE GENOMIC DNA]</scope>
    <source>
        <strain evidence="8 9">StC1</strain>
    </source>
</reference>
<accession>A0A3A8AA74</accession>
<dbReference type="RefSeq" id="WP_109765905.1">
    <property type="nucleotide sequence ID" value="NZ_CP159474.1"/>
</dbReference>
<dbReference type="Pfam" id="PF01612">
    <property type="entry name" value="DNA_pol_A_exo1"/>
    <property type="match status" value="1"/>
</dbReference>
<comment type="cofactor">
    <cofactor evidence="6">
        <name>a divalent metal cation</name>
        <dbReference type="ChEBI" id="CHEBI:60240"/>
    </cofactor>
</comment>
<dbReference type="InterPro" id="IPR006292">
    <property type="entry name" value="RNase_D"/>
</dbReference>
<keyword evidence="3 6" id="KW-0540">Nuclease</keyword>
<evidence type="ECO:0000313" key="8">
    <source>
        <dbReference type="EMBL" id="RKF06258.1"/>
    </source>
</evidence>
<keyword evidence="9" id="KW-1185">Reference proteome</keyword>
<dbReference type="CDD" id="cd06142">
    <property type="entry name" value="RNaseD_exo"/>
    <property type="match status" value="1"/>
</dbReference>
<dbReference type="PROSITE" id="PS50967">
    <property type="entry name" value="HRDC"/>
    <property type="match status" value="1"/>
</dbReference>
<dbReference type="GO" id="GO:0042780">
    <property type="term" value="P:tRNA 3'-end processing"/>
    <property type="evidence" value="ECO:0007669"/>
    <property type="project" value="UniProtKB-UniRule"/>
</dbReference>
<keyword evidence="2 6" id="KW-0819">tRNA processing</keyword>
<keyword evidence="4 6" id="KW-0378">Hydrolase</keyword>
<dbReference type="SUPFAM" id="SSF53098">
    <property type="entry name" value="Ribonuclease H-like"/>
    <property type="match status" value="1"/>
</dbReference>